<proteinExistence type="predicted"/>
<keyword evidence="4" id="KW-0472">Membrane</keyword>
<dbReference type="AlphaFoldDB" id="A0AAW8JRJ1"/>
<keyword evidence="4" id="KW-0812">Transmembrane</keyword>
<dbReference type="InterPro" id="IPR033879">
    <property type="entry name" value="UPP_Pase"/>
</dbReference>
<comment type="catalytic activity">
    <reaction evidence="3">
        <text>di-trans,octa-cis-undecaprenyl diphosphate + H2O = di-trans,octa-cis-undecaprenyl phosphate + phosphate + H(+)</text>
        <dbReference type="Rhea" id="RHEA:28094"/>
        <dbReference type="ChEBI" id="CHEBI:15377"/>
        <dbReference type="ChEBI" id="CHEBI:15378"/>
        <dbReference type="ChEBI" id="CHEBI:43474"/>
        <dbReference type="ChEBI" id="CHEBI:58405"/>
        <dbReference type="ChEBI" id="CHEBI:60392"/>
        <dbReference type="EC" id="3.6.1.27"/>
    </reaction>
</comment>
<name>A0AAW8JRJ1_9GAMM</name>
<dbReference type="Proteomes" id="UP001243195">
    <property type="component" value="Unassembled WGS sequence"/>
</dbReference>
<evidence type="ECO:0000256" key="1">
    <source>
        <dbReference type="ARBA" id="ARBA00012374"/>
    </source>
</evidence>
<organism evidence="6 7">
    <name type="scientific">Acinetobacter gerneri</name>
    <dbReference type="NCBI Taxonomy" id="202952"/>
    <lineage>
        <taxon>Bacteria</taxon>
        <taxon>Pseudomonadati</taxon>
        <taxon>Pseudomonadota</taxon>
        <taxon>Gammaproteobacteria</taxon>
        <taxon>Moraxellales</taxon>
        <taxon>Moraxellaceae</taxon>
        <taxon>Acinetobacter</taxon>
    </lineage>
</organism>
<dbReference type="GO" id="GO:0050380">
    <property type="term" value="F:undecaprenyl-diphosphatase activity"/>
    <property type="evidence" value="ECO:0007669"/>
    <property type="project" value="UniProtKB-EC"/>
</dbReference>
<dbReference type="PANTHER" id="PTHR14969:SF13">
    <property type="entry name" value="AT30094P"/>
    <property type="match status" value="1"/>
</dbReference>
<protein>
    <recommendedName>
        <fullName evidence="1">undecaprenyl-diphosphate phosphatase</fullName>
        <ecNumber evidence="1">3.6.1.27</ecNumber>
    </recommendedName>
    <alternativeName>
        <fullName evidence="2">Undecaprenyl pyrophosphate phosphatase</fullName>
    </alternativeName>
</protein>
<sequence>MSLEAFNINLFDHLNAPIDASSLMVYFAKFIANDTLYIMLIFLVLSWFLGNRHNKELALKAVITTAIALAIGFTISTVYPHPRPFMIDEGRTLIWHAADSSFPSDHMLIFSSIAFAYLFAKEKQIGLFFFFLAVEVGWSRVYLGVHFPFDILGGLFVAMFTGFFVQKLWDKYGVLFINFVLSIYHKLFANFIEKGWIR</sequence>
<evidence type="ECO:0000256" key="3">
    <source>
        <dbReference type="ARBA" id="ARBA00047594"/>
    </source>
</evidence>
<dbReference type="InterPro" id="IPR000326">
    <property type="entry name" value="PAP2/HPO"/>
</dbReference>
<feature type="transmembrane region" description="Helical" evidence="4">
    <location>
        <begin position="30"/>
        <end position="50"/>
    </location>
</feature>
<dbReference type="CDD" id="cd03385">
    <property type="entry name" value="PAP2_BcrC_like"/>
    <property type="match status" value="1"/>
</dbReference>
<keyword evidence="4" id="KW-1133">Transmembrane helix</keyword>
<dbReference type="PANTHER" id="PTHR14969">
    <property type="entry name" value="SPHINGOSINE-1-PHOSPHATE PHOSPHOHYDROLASE"/>
    <property type="match status" value="1"/>
</dbReference>
<evidence type="ECO:0000313" key="6">
    <source>
        <dbReference type="EMBL" id="MDQ9073820.1"/>
    </source>
</evidence>
<dbReference type="SUPFAM" id="SSF48317">
    <property type="entry name" value="Acid phosphatase/Vanadium-dependent haloperoxidase"/>
    <property type="match status" value="1"/>
</dbReference>
<feature type="transmembrane region" description="Helical" evidence="4">
    <location>
        <begin position="57"/>
        <end position="80"/>
    </location>
</feature>
<dbReference type="Gene3D" id="1.20.144.10">
    <property type="entry name" value="Phosphatidic acid phosphatase type 2/haloperoxidase"/>
    <property type="match status" value="1"/>
</dbReference>
<comment type="caution">
    <text evidence="6">The sequence shown here is derived from an EMBL/GenBank/DDBJ whole genome shotgun (WGS) entry which is preliminary data.</text>
</comment>
<dbReference type="InterPro" id="IPR036938">
    <property type="entry name" value="PAP2/HPO_sf"/>
</dbReference>
<accession>A0AAW8JRJ1</accession>
<dbReference type="SMART" id="SM00014">
    <property type="entry name" value="acidPPc"/>
    <property type="match status" value="1"/>
</dbReference>
<feature type="transmembrane region" description="Helical" evidence="4">
    <location>
        <begin position="172"/>
        <end position="192"/>
    </location>
</feature>
<evidence type="ECO:0000259" key="5">
    <source>
        <dbReference type="SMART" id="SM00014"/>
    </source>
</evidence>
<feature type="transmembrane region" description="Helical" evidence="4">
    <location>
        <begin position="141"/>
        <end position="166"/>
    </location>
</feature>
<dbReference type="Pfam" id="PF01569">
    <property type="entry name" value="PAP2"/>
    <property type="match status" value="1"/>
</dbReference>
<dbReference type="GO" id="GO:0005886">
    <property type="term" value="C:plasma membrane"/>
    <property type="evidence" value="ECO:0007669"/>
    <property type="project" value="InterPro"/>
</dbReference>
<gene>
    <name evidence="6" type="ORF">RFH51_20565</name>
</gene>
<dbReference type="RefSeq" id="WP_308957557.1">
    <property type="nucleotide sequence ID" value="NZ_JAVICY010000070.1"/>
</dbReference>
<dbReference type="EC" id="3.6.1.27" evidence="1"/>
<dbReference type="EMBL" id="JAVIDA010000069">
    <property type="protein sequence ID" value="MDQ9073820.1"/>
    <property type="molecule type" value="Genomic_DNA"/>
</dbReference>
<evidence type="ECO:0000313" key="7">
    <source>
        <dbReference type="Proteomes" id="UP001243195"/>
    </source>
</evidence>
<evidence type="ECO:0000256" key="2">
    <source>
        <dbReference type="ARBA" id="ARBA00032707"/>
    </source>
</evidence>
<evidence type="ECO:0000256" key="4">
    <source>
        <dbReference type="SAM" id="Phobius"/>
    </source>
</evidence>
<feature type="domain" description="Phosphatidic acid phosphatase type 2/haloperoxidase" evidence="5">
    <location>
        <begin position="57"/>
        <end position="166"/>
    </location>
</feature>
<reference evidence="6" key="1">
    <citation type="submission" date="2023-08" db="EMBL/GenBank/DDBJ databases">
        <title>Emergence of clinically-relevant ST2 carbapenem-resistant Acinetobacter baumannii strains in hospital sewages in Zhejiang, East of China.</title>
        <authorList>
            <person name="Kaichao C."/>
            <person name="Zhang R."/>
        </authorList>
    </citation>
    <scope>NUCLEOTIDE SEQUENCE</scope>
    <source>
        <strain evidence="6">M-SY-60</strain>
    </source>
</reference>